<evidence type="ECO:0000256" key="3">
    <source>
        <dbReference type="ARBA" id="ARBA00007630"/>
    </source>
</evidence>
<keyword evidence="11 15" id="KW-0819">tRNA processing</keyword>
<evidence type="ECO:0000313" key="19">
    <source>
        <dbReference type="Proteomes" id="UP000177269"/>
    </source>
</evidence>
<reference evidence="18 19" key="1">
    <citation type="journal article" date="2016" name="Nat. Commun.">
        <title>Thousands of microbial genomes shed light on interconnected biogeochemical processes in an aquifer system.</title>
        <authorList>
            <person name="Anantharaman K."/>
            <person name="Brown C.T."/>
            <person name="Hug L.A."/>
            <person name="Sharon I."/>
            <person name="Castelle C.J."/>
            <person name="Probst A.J."/>
            <person name="Thomas B.C."/>
            <person name="Singh A."/>
            <person name="Wilkins M.J."/>
            <person name="Karaoz U."/>
            <person name="Brodie E.L."/>
            <person name="Williams K.H."/>
            <person name="Hubbard S.S."/>
            <person name="Banfield J.F."/>
        </authorList>
    </citation>
    <scope>NUCLEOTIDE SEQUENCE [LARGE SCALE GENOMIC DNA]</scope>
</reference>
<comment type="subcellular location">
    <subcellularLocation>
        <location evidence="2 15">Cytoplasm</location>
    </subcellularLocation>
</comment>
<keyword evidence="9 15" id="KW-0808">Transferase</keyword>
<evidence type="ECO:0000256" key="1">
    <source>
        <dbReference type="ARBA" id="ARBA00002634"/>
    </source>
</evidence>
<comment type="caution">
    <text evidence="15">Lacks conserved residue(s) required for the propagation of feature annotation.</text>
</comment>
<evidence type="ECO:0000256" key="2">
    <source>
        <dbReference type="ARBA" id="ARBA00004496"/>
    </source>
</evidence>
<accession>A0A1G2P4R3</accession>
<dbReference type="EMBL" id="MHSK01000010">
    <property type="protein sequence ID" value="OHA42561.1"/>
    <property type="molecule type" value="Genomic_DNA"/>
</dbReference>
<feature type="binding site" evidence="15 16">
    <location>
        <position position="128"/>
    </location>
    <ligand>
        <name>S-adenosyl-L-methionine</name>
        <dbReference type="ChEBI" id="CHEBI:59789"/>
    </ligand>
</feature>
<comment type="similarity">
    <text evidence="3 15">Belongs to the RNA methyltransferase TrmD family.</text>
</comment>
<comment type="function">
    <text evidence="1 15">Specifically methylates guanosine-37 in various tRNAs.</text>
</comment>
<comment type="catalytic activity">
    <reaction evidence="14 15">
        <text>guanosine(37) in tRNA + S-adenosyl-L-methionine = N(1)-methylguanosine(37) in tRNA + S-adenosyl-L-homocysteine + H(+)</text>
        <dbReference type="Rhea" id="RHEA:36899"/>
        <dbReference type="Rhea" id="RHEA-COMP:10145"/>
        <dbReference type="Rhea" id="RHEA-COMP:10147"/>
        <dbReference type="ChEBI" id="CHEBI:15378"/>
        <dbReference type="ChEBI" id="CHEBI:57856"/>
        <dbReference type="ChEBI" id="CHEBI:59789"/>
        <dbReference type="ChEBI" id="CHEBI:73542"/>
        <dbReference type="ChEBI" id="CHEBI:74269"/>
        <dbReference type="EC" id="2.1.1.228"/>
    </reaction>
</comment>
<keyword evidence="10 15" id="KW-0949">S-adenosyl-L-methionine</keyword>
<evidence type="ECO:0000256" key="14">
    <source>
        <dbReference type="ARBA" id="ARBA00047783"/>
    </source>
</evidence>
<dbReference type="PANTHER" id="PTHR46417">
    <property type="entry name" value="TRNA (GUANINE-N(1)-)-METHYLTRANSFERASE"/>
    <property type="match status" value="1"/>
</dbReference>
<dbReference type="HAMAP" id="MF_00605">
    <property type="entry name" value="TrmD"/>
    <property type="match status" value="1"/>
</dbReference>
<evidence type="ECO:0000259" key="17">
    <source>
        <dbReference type="Pfam" id="PF01746"/>
    </source>
</evidence>
<dbReference type="InterPro" id="IPR029026">
    <property type="entry name" value="tRNA_m1G_MTases_N"/>
</dbReference>
<dbReference type="InterPro" id="IPR002649">
    <property type="entry name" value="tRNA_m1G_MeTrfase_TrmD"/>
</dbReference>
<dbReference type="Gene3D" id="3.40.1280.10">
    <property type="match status" value="1"/>
</dbReference>
<evidence type="ECO:0000256" key="10">
    <source>
        <dbReference type="ARBA" id="ARBA00022691"/>
    </source>
</evidence>
<evidence type="ECO:0000256" key="9">
    <source>
        <dbReference type="ARBA" id="ARBA00022679"/>
    </source>
</evidence>
<dbReference type="GO" id="GO:0052906">
    <property type="term" value="F:tRNA (guanine(37)-N1)-methyltransferase activity"/>
    <property type="evidence" value="ECO:0007669"/>
    <property type="project" value="UniProtKB-UniRule"/>
</dbReference>
<evidence type="ECO:0000313" key="18">
    <source>
        <dbReference type="EMBL" id="OHA42561.1"/>
    </source>
</evidence>
<sequence>MTFHIISLFPSAFDSYLGESILKRAIEDKKINIKFYNPRDFIPKPRGRGLTYSEKRIDGRPYGGGPGMVIEVLPVARAVEHALKNSKSKKGARAGAKIIWLSPGGKLFTNNYAAKVAAKYSDVIIVCGRYEGIDARVRKIFKVEEVSVGPFVLTGGELPAMIIVDVMARQVPGVLGDMLSLEESRTASPEVYTRPEVVEYKGKKYKVPKVLLSGDHNKIEEWRQRKNK</sequence>
<evidence type="ECO:0000256" key="7">
    <source>
        <dbReference type="ARBA" id="ARBA00022490"/>
    </source>
</evidence>
<dbReference type="InterPro" id="IPR023148">
    <property type="entry name" value="tRNA_m1G_MeTrfase_C_sf"/>
</dbReference>
<comment type="caution">
    <text evidence="18">The sequence shown here is derived from an EMBL/GenBank/DDBJ whole genome shotgun (WGS) entry which is preliminary data.</text>
</comment>
<keyword evidence="8 15" id="KW-0489">Methyltransferase</keyword>
<name>A0A1G2P4R3_9BACT</name>
<evidence type="ECO:0000256" key="11">
    <source>
        <dbReference type="ARBA" id="ARBA00022694"/>
    </source>
</evidence>
<evidence type="ECO:0000256" key="15">
    <source>
        <dbReference type="HAMAP-Rule" id="MF_00605"/>
    </source>
</evidence>
<evidence type="ECO:0000256" key="8">
    <source>
        <dbReference type="ARBA" id="ARBA00022603"/>
    </source>
</evidence>
<comment type="subunit">
    <text evidence="4 15">Homodimer.</text>
</comment>
<dbReference type="Proteomes" id="UP000177269">
    <property type="component" value="Unassembled WGS sequence"/>
</dbReference>
<dbReference type="Gene3D" id="1.10.1270.20">
    <property type="entry name" value="tRNA(m1g37)methyltransferase, domain 2"/>
    <property type="match status" value="1"/>
</dbReference>
<dbReference type="SUPFAM" id="SSF75217">
    <property type="entry name" value="alpha/beta knot"/>
    <property type="match status" value="1"/>
</dbReference>
<dbReference type="PIRSF" id="PIRSF000386">
    <property type="entry name" value="tRNA_mtase"/>
    <property type="match status" value="1"/>
</dbReference>
<keyword evidence="7 15" id="KW-0963">Cytoplasm</keyword>
<dbReference type="EC" id="2.1.1.228" evidence="5 15"/>
<organism evidence="18 19">
    <name type="scientific">Candidatus Taylorbacteria bacterium RIFCSPLOWO2_12_FULL_43_20</name>
    <dbReference type="NCBI Taxonomy" id="1802332"/>
    <lineage>
        <taxon>Bacteria</taxon>
        <taxon>Candidatus Tayloriibacteriota</taxon>
    </lineage>
</organism>
<evidence type="ECO:0000256" key="4">
    <source>
        <dbReference type="ARBA" id="ARBA00011738"/>
    </source>
</evidence>
<dbReference type="InterPro" id="IPR016009">
    <property type="entry name" value="tRNA_MeTrfase_TRMD/TRM10"/>
</dbReference>
<proteinExistence type="inferred from homology"/>
<evidence type="ECO:0000256" key="13">
    <source>
        <dbReference type="ARBA" id="ARBA00033392"/>
    </source>
</evidence>
<evidence type="ECO:0000256" key="6">
    <source>
        <dbReference type="ARBA" id="ARBA00014679"/>
    </source>
</evidence>
<evidence type="ECO:0000256" key="5">
    <source>
        <dbReference type="ARBA" id="ARBA00012807"/>
    </source>
</evidence>
<dbReference type="InterPro" id="IPR029028">
    <property type="entry name" value="Alpha/beta_knot_MTases"/>
</dbReference>
<dbReference type="GO" id="GO:0005829">
    <property type="term" value="C:cytosol"/>
    <property type="evidence" value="ECO:0007669"/>
    <property type="project" value="TreeGrafter"/>
</dbReference>
<gene>
    <name evidence="15" type="primary">trmD</name>
    <name evidence="18" type="ORF">A3G52_02505</name>
</gene>
<dbReference type="AlphaFoldDB" id="A0A1G2P4R3"/>
<dbReference type="GO" id="GO:0002939">
    <property type="term" value="P:tRNA N1-guanine methylation"/>
    <property type="evidence" value="ECO:0007669"/>
    <property type="project" value="TreeGrafter"/>
</dbReference>
<evidence type="ECO:0000256" key="16">
    <source>
        <dbReference type="PIRSR" id="PIRSR000386-1"/>
    </source>
</evidence>
<dbReference type="Pfam" id="PF01746">
    <property type="entry name" value="tRNA_m1G_MT"/>
    <property type="match status" value="1"/>
</dbReference>
<dbReference type="PANTHER" id="PTHR46417:SF1">
    <property type="entry name" value="TRNA (GUANINE-N(1)-)-METHYLTRANSFERASE"/>
    <property type="match status" value="1"/>
</dbReference>
<feature type="domain" description="tRNA methyltransferase TRMD/TRM10-type" evidence="17">
    <location>
        <begin position="1"/>
        <end position="227"/>
    </location>
</feature>
<protein>
    <recommendedName>
        <fullName evidence="6 15">tRNA (guanine-N(1)-)-methyltransferase</fullName>
        <ecNumber evidence="5 15">2.1.1.228</ecNumber>
    </recommendedName>
    <alternativeName>
        <fullName evidence="12 15">M1G-methyltransferase</fullName>
    </alternativeName>
    <alternativeName>
        <fullName evidence="13 15">tRNA [GM37] methyltransferase</fullName>
    </alternativeName>
</protein>
<evidence type="ECO:0000256" key="12">
    <source>
        <dbReference type="ARBA" id="ARBA00029736"/>
    </source>
</evidence>